<geneLocation type="mitochondrion" evidence="3"/>
<proteinExistence type="predicted"/>
<feature type="non-terminal residue" evidence="3">
    <location>
        <position position="41"/>
    </location>
</feature>
<sequence length="41" mass="4902">FLFSWSFFLVIMLQKITSHLSNNKPSPKNIKKSLPEPWNWP</sequence>
<keyword evidence="2" id="KW-0732">Signal</keyword>
<feature type="signal peptide" evidence="2">
    <location>
        <begin position="1"/>
        <end position="18"/>
    </location>
</feature>
<dbReference type="AlphaFoldDB" id="G9FNI8"/>
<reference evidence="3" key="1">
    <citation type="thesis" date="2011" institute="The Florida State University" country="Tallahassee, FL, USA">
        <title>The Batoid tree of life: recovering the patterns and timing of the evolution of skates, rays and allies (Chondrichthyes: Batoidea).</title>
        <authorList>
            <person name="Aschliman N.C."/>
        </authorList>
    </citation>
    <scope>NUCLEOTIDE SEQUENCE</scope>
</reference>
<protein>
    <submittedName>
        <fullName evidence="3">ATP synthase F0 subunit 8</fullName>
    </submittedName>
</protein>
<feature type="region of interest" description="Disordered" evidence="1">
    <location>
        <begin position="20"/>
        <end position="41"/>
    </location>
</feature>
<organism evidence="3">
    <name type="scientific">Zanobatus schoenleinii</name>
    <name type="common">striped panray</name>
    <dbReference type="NCBI Taxonomy" id="596112"/>
    <lineage>
        <taxon>Eukaryota</taxon>
        <taxon>Metazoa</taxon>
        <taxon>Chordata</taxon>
        <taxon>Craniata</taxon>
        <taxon>Vertebrata</taxon>
        <taxon>Chondrichthyes</taxon>
        <taxon>Elasmobranchii</taxon>
        <taxon>Batoidea</taxon>
        <taxon>Rhinopristiformes</taxon>
        <taxon>Zanobatidae</taxon>
        <taxon>Zanobatus</taxon>
    </lineage>
</organism>
<evidence type="ECO:0000313" key="3">
    <source>
        <dbReference type="EMBL" id="AEL97482.1"/>
    </source>
</evidence>
<feature type="chain" id="PRO_5003522209" evidence="2">
    <location>
        <begin position="19"/>
        <end position="41"/>
    </location>
</feature>
<feature type="non-terminal residue" evidence="3">
    <location>
        <position position="1"/>
    </location>
</feature>
<keyword evidence="3" id="KW-0496">Mitochondrion</keyword>
<evidence type="ECO:0000256" key="2">
    <source>
        <dbReference type="SAM" id="SignalP"/>
    </source>
</evidence>
<dbReference type="EMBL" id="JN184086">
    <property type="protein sequence ID" value="AEL97482.1"/>
    <property type="molecule type" value="Genomic_DNA"/>
</dbReference>
<evidence type="ECO:0000256" key="1">
    <source>
        <dbReference type="SAM" id="MobiDB-lite"/>
    </source>
</evidence>
<name>G9FNI8_9CHON</name>
<reference evidence="3" key="2">
    <citation type="journal article" date="2012" name="Mol. Phylogenet. Evol.">
        <title>Body plan convergence in the evolution of skates and rays (Chondrichthyes: Batoidea).</title>
        <authorList>
            <person name="Aschliman N.C."/>
            <person name="Nishida M."/>
            <person name="Miya M."/>
            <person name="Inoue J.G."/>
            <person name="Rosana K.M."/>
            <person name="Naylor G.J."/>
        </authorList>
    </citation>
    <scope>NUCLEOTIDE SEQUENCE</scope>
</reference>
<accession>G9FNI8</accession>
<gene>
    <name evidence="3" type="primary">ATP8</name>
</gene>